<dbReference type="Proteomes" id="UP000054270">
    <property type="component" value="Unassembled WGS sequence"/>
</dbReference>
<reference evidence="3" key="1">
    <citation type="submission" date="2014-04" db="EMBL/GenBank/DDBJ databases">
        <title>Evolutionary Origins and Diversification of the Mycorrhizal Mutualists.</title>
        <authorList>
            <consortium name="DOE Joint Genome Institute"/>
            <consortium name="Mycorrhizal Genomics Consortium"/>
            <person name="Kohler A."/>
            <person name="Kuo A."/>
            <person name="Nagy L.G."/>
            <person name="Floudas D."/>
            <person name="Copeland A."/>
            <person name="Barry K.W."/>
            <person name="Cichocki N."/>
            <person name="Veneault-Fourrey C."/>
            <person name="LaButti K."/>
            <person name="Lindquist E.A."/>
            <person name="Lipzen A."/>
            <person name="Lundell T."/>
            <person name="Morin E."/>
            <person name="Murat C."/>
            <person name="Riley R."/>
            <person name="Ohm R."/>
            <person name="Sun H."/>
            <person name="Tunlid A."/>
            <person name="Henrissat B."/>
            <person name="Grigoriev I.V."/>
            <person name="Hibbett D.S."/>
            <person name="Martin F."/>
        </authorList>
    </citation>
    <scope>NUCLEOTIDE SEQUENCE [LARGE SCALE GENOMIC DNA]</scope>
    <source>
        <strain evidence="3">FD-334 SS-4</strain>
    </source>
</reference>
<sequence>MPPAPPALPISSKFIGRPGACLLFPSFPVVLLFYLYPSCRHVAATGARHPLPPSATPHLYHPHHLSMSLCPCLLLVCSRQKYFTHWLRESKHV</sequence>
<accession>A0A0D2P976</accession>
<keyword evidence="3" id="KW-1185">Reference proteome</keyword>
<feature type="transmembrane region" description="Helical" evidence="1">
    <location>
        <begin position="15"/>
        <end position="36"/>
    </location>
</feature>
<gene>
    <name evidence="2" type="ORF">HYPSUDRAFT_71072</name>
</gene>
<name>A0A0D2P976_HYPSF</name>
<evidence type="ECO:0000313" key="3">
    <source>
        <dbReference type="Proteomes" id="UP000054270"/>
    </source>
</evidence>
<keyword evidence="1" id="KW-1133">Transmembrane helix</keyword>
<keyword evidence="1" id="KW-0812">Transmembrane</keyword>
<organism evidence="2 3">
    <name type="scientific">Hypholoma sublateritium (strain FD-334 SS-4)</name>
    <dbReference type="NCBI Taxonomy" id="945553"/>
    <lineage>
        <taxon>Eukaryota</taxon>
        <taxon>Fungi</taxon>
        <taxon>Dikarya</taxon>
        <taxon>Basidiomycota</taxon>
        <taxon>Agaricomycotina</taxon>
        <taxon>Agaricomycetes</taxon>
        <taxon>Agaricomycetidae</taxon>
        <taxon>Agaricales</taxon>
        <taxon>Agaricineae</taxon>
        <taxon>Strophariaceae</taxon>
        <taxon>Hypholoma</taxon>
    </lineage>
</organism>
<dbReference type="EMBL" id="KN817613">
    <property type="protein sequence ID" value="KJA16905.1"/>
    <property type="molecule type" value="Genomic_DNA"/>
</dbReference>
<dbReference type="AlphaFoldDB" id="A0A0D2P976"/>
<keyword evidence="1" id="KW-0472">Membrane</keyword>
<evidence type="ECO:0000313" key="2">
    <source>
        <dbReference type="EMBL" id="KJA16905.1"/>
    </source>
</evidence>
<proteinExistence type="predicted"/>
<protein>
    <submittedName>
        <fullName evidence="2">Uncharacterized protein</fullName>
    </submittedName>
</protein>
<evidence type="ECO:0000256" key="1">
    <source>
        <dbReference type="SAM" id="Phobius"/>
    </source>
</evidence>